<proteinExistence type="predicted"/>
<protein>
    <submittedName>
        <fullName evidence="4">AcrR family transcriptional regulator</fullName>
    </submittedName>
</protein>
<dbReference type="Proteomes" id="UP000569329">
    <property type="component" value="Unassembled WGS sequence"/>
</dbReference>
<dbReference type="PRINTS" id="PR00455">
    <property type="entry name" value="HTHTETR"/>
</dbReference>
<organism evidence="4 5">
    <name type="scientific">Halosaccharopolyspora lacisalsi</name>
    <dbReference type="NCBI Taxonomy" id="1000566"/>
    <lineage>
        <taxon>Bacteria</taxon>
        <taxon>Bacillati</taxon>
        <taxon>Actinomycetota</taxon>
        <taxon>Actinomycetes</taxon>
        <taxon>Pseudonocardiales</taxon>
        <taxon>Pseudonocardiaceae</taxon>
        <taxon>Halosaccharopolyspora</taxon>
    </lineage>
</organism>
<keyword evidence="5" id="KW-1185">Reference proteome</keyword>
<evidence type="ECO:0000313" key="5">
    <source>
        <dbReference type="Proteomes" id="UP000569329"/>
    </source>
</evidence>
<dbReference type="EMBL" id="JACGWZ010000005">
    <property type="protein sequence ID" value="MBA8826162.1"/>
    <property type="molecule type" value="Genomic_DNA"/>
</dbReference>
<dbReference type="SUPFAM" id="SSF48498">
    <property type="entry name" value="Tetracyclin repressor-like, C-terminal domain"/>
    <property type="match status" value="1"/>
</dbReference>
<dbReference type="InterPro" id="IPR009057">
    <property type="entry name" value="Homeodomain-like_sf"/>
</dbReference>
<dbReference type="PANTHER" id="PTHR30055:SF220">
    <property type="entry name" value="TETR-FAMILY REGULATORY PROTEIN"/>
    <property type="match status" value="1"/>
</dbReference>
<dbReference type="InterPro" id="IPR001647">
    <property type="entry name" value="HTH_TetR"/>
</dbReference>
<dbReference type="InterPro" id="IPR036271">
    <property type="entry name" value="Tet_transcr_reg_TetR-rel_C_sf"/>
</dbReference>
<dbReference type="GO" id="GO:0000976">
    <property type="term" value="F:transcription cis-regulatory region binding"/>
    <property type="evidence" value="ECO:0007669"/>
    <property type="project" value="TreeGrafter"/>
</dbReference>
<dbReference type="GO" id="GO:0003700">
    <property type="term" value="F:DNA-binding transcription factor activity"/>
    <property type="evidence" value="ECO:0007669"/>
    <property type="project" value="TreeGrafter"/>
</dbReference>
<evidence type="ECO:0000256" key="2">
    <source>
        <dbReference type="PROSITE-ProRule" id="PRU00335"/>
    </source>
</evidence>
<evidence type="ECO:0000259" key="3">
    <source>
        <dbReference type="PROSITE" id="PS50977"/>
    </source>
</evidence>
<name>A0A839DW22_9PSEU</name>
<dbReference type="SUPFAM" id="SSF46689">
    <property type="entry name" value="Homeodomain-like"/>
    <property type="match status" value="1"/>
</dbReference>
<evidence type="ECO:0000256" key="1">
    <source>
        <dbReference type="ARBA" id="ARBA00023125"/>
    </source>
</evidence>
<accession>A0A839DW22</accession>
<dbReference type="AlphaFoldDB" id="A0A839DW22"/>
<reference evidence="4 5" key="1">
    <citation type="submission" date="2020-07" db="EMBL/GenBank/DDBJ databases">
        <title>Sequencing the genomes of 1000 actinobacteria strains.</title>
        <authorList>
            <person name="Klenk H.-P."/>
        </authorList>
    </citation>
    <scope>NUCLEOTIDE SEQUENCE [LARGE SCALE GENOMIC DNA]</scope>
    <source>
        <strain evidence="4 5">DSM 45975</strain>
    </source>
</reference>
<keyword evidence="1 2" id="KW-0238">DNA-binding</keyword>
<sequence length="204" mass="22337">MSSAMPRQYHHGRLRSALISGSLELIAEQGLRGFSVAEVARRVGVSTAAPYRHFADRDSLLAAVAGTVADELSERVRLAVSRHTDPIDQLAAAAGSYTEFTIESRAGLHVIFAPDLRNSRHEDLHQSRRGLMDGFLELAFAVAPDAHAALELMEQLLAQAHGYATFHLDGVFVQHGYSAELVVHKSVEAARIVIIEHRQRDARA</sequence>
<dbReference type="Pfam" id="PF00440">
    <property type="entry name" value="TetR_N"/>
    <property type="match status" value="1"/>
</dbReference>
<evidence type="ECO:0000313" key="4">
    <source>
        <dbReference type="EMBL" id="MBA8826162.1"/>
    </source>
</evidence>
<feature type="DNA-binding region" description="H-T-H motif" evidence="2">
    <location>
        <begin position="35"/>
        <end position="54"/>
    </location>
</feature>
<gene>
    <name evidence="4" type="ORF">FHX42_003538</name>
</gene>
<dbReference type="PROSITE" id="PS50977">
    <property type="entry name" value="HTH_TETR_2"/>
    <property type="match status" value="1"/>
</dbReference>
<comment type="caution">
    <text evidence="4">The sequence shown here is derived from an EMBL/GenBank/DDBJ whole genome shotgun (WGS) entry which is preliminary data.</text>
</comment>
<dbReference type="PANTHER" id="PTHR30055">
    <property type="entry name" value="HTH-TYPE TRANSCRIPTIONAL REGULATOR RUTR"/>
    <property type="match status" value="1"/>
</dbReference>
<dbReference type="InterPro" id="IPR050109">
    <property type="entry name" value="HTH-type_TetR-like_transc_reg"/>
</dbReference>
<feature type="domain" description="HTH tetR-type" evidence="3">
    <location>
        <begin position="12"/>
        <end position="72"/>
    </location>
</feature>
<dbReference type="Gene3D" id="1.10.357.10">
    <property type="entry name" value="Tetracycline Repressor, domain 2"/>
    <property type="match status" value="1"/>
</dbReference>